<keyword evidence="1" id="KW-1133">Transmembrane helix</keyword>
<organism evidence="2 3">
    <name type="scientific">Candidatus Woesebacteria bacterium GW2011_GWA1_39_8</name>
    <dbReference type="NCBI Taxonomy" id="1618552"/>
    <lineage>
        <taxon>Bacteria</taxon>
        <taxon>Candidatus Woeseibacteriota</taxon>
    </lineage>
</organism>
<accession>A0A0G0PTG9</accession>
<dbReference type="AlphaFoldDB" id="A0A0G0PTG9"/>
<reference evidence="2 3" key="1">
    <citation type="journal article" date="2015" name="Nature">
        <title>rRNA introns, odd ribosomes, and small enigmatic genomes across a large radiation of phyla.</title>
        <authorList>
            <person name="Brown C.T."/>
            <person name="Hug L.A."/>
            <person name="Thomas B.C."/>
            <person name="Sharon I."/>
            <person name="Castelle C.J."/>
            <person name="Singh A."/>
            <person name="Wilkins M.J."/>
            <person name="Williams K.H."/>
            <person name="Banfield J.F."/>
        </authorList>
    </citation>
    <scope>NUCLEOTIDE SEQUENCE [LARGE SCALE GENOMIC DNA]</scope>
</reference>
<comment type="caution">
    <text evidence="2">The sequence shown here is derived from an EMBL/GenBank/DDBJ whole genome shotgun (WGS) entry which is preliminary data.</text>
</comment>
<evidence type="ECO:0000313" key="3">
    <source>
        <dbReference type="Proteomes" id="UP000034793"/>
    </source>
</evidence>
<keyword evidence="1" id="KW-0812">Transmembrane</keyword>
<protein>
    <submittedName>
        <fullName evidence="2">Uncharacterized protein</fullName>
    </submittedName>
</protein>
<dbReference type="Proteomes" id="UP000034793">
    <property type="component" value="Unassembled WGS sequence"/>
</dbReference>
<feature type="transmembrane region" description="Helical" evidence="1">
    <location>
        <begin position="153"/>
        <end position="171"/>
    </location>
</feature>
<feature type="transmembrane region" description="Helical" evidence="1">
    <location>
        <begin position="53"/>
        <end position="72"/>
    </location>
</feature>
<feature type="transmembrane region" description="Helical" evidence="1">
    <location>
        <begin position="123"/>
        <end position="141"/>
    </location>
</feature>
<gene>
    <name evidence="2" type="ORF">UT61_C0051G0003</name>
</gene>
<sequence length="175" mass="20611">MEKINWLKNEYNNLRGEVTERVKLLHLFILVAVLLNVAFLFMVFAMLIGGTSLYEIVLFLLFMPIVFALLTFNYQANQMTLEGAAGYISHQLREKLSAEDQKDFDQWDVFYGRYKKSFQLTSFLKVIPLLLPMTLPIWIYLLDSSYMSYPVNLLIYFDLVLFGLVIFNFRYKIGR</sequence>
<dbReference type="EMBL" id="LBXL01000051">
    <property type="protein sequence ID" value="KKR28391.1"/>
    <property type="molecule type" value="Genomic_DNA"/>
</dbReference>
<keyword evidence="1" id="KW-0472">Membrane</keyword>
<feature type="transmembrane region" description="Helical" evidence="1">
    <location>
        <begin position="24"/>
        <end position="47"/>
    </location>
</feature>
<evidence type="ECO:0000256" key="1">
    <source>
        <dbReference type="SAM" id="Phobius"/>
    </source>
</evidence>
<proteinExistence type="predicted"/>
<name>A0A0G0PTG9_9BACT</name>
<evidence type="ECO:0000313" key="2">
    <source>
        <dbReference type="EMBL" id="KKR28391.1"/>
    </source>
</evidence>